<dbReference type="KEGG" id="olu:OSTLU_32108"/>
<proteinExistence type="predicted"/>
<feature type="transmembrane region" description="Helical" evidence="2">
    <location>
        <begin position="40"/>
        <end position="72"/>
    </location>
</feature>
<sequence>MQLSAFDGDKTRKTRATAEEMAREAEQMEELSVFRAVSGLVAAAAGGGLVFALGAGAVAGVASGLASALGMVRDGKAQRERERDRETLRYELSMASGWGRQARRRRADIQAKLDALGD</sequence>
<dbReference type="AlphaFoldDB" id="A4RYQ2"/>
<dbReference type="RefSeq" id="XP_001418432.1">
    <property type="nucleotide sequence ID" value="XM_001418395.1"/>
</dbReference>
<feature type="compositionally biased region" description="Basic and acidic residues" evidence="1">
    <location>
        <begin position="7"/>
        <end position="23"/>
    </location>
</feature>
<dbReference type="GeneID" id="5002225"/>
<evidence type="ECO:0000313" key="3">
    <source>
        <dbReference type="EMBL" id="ABO96725.1"/>
    </source>
</evidence>
<accession>A4RYQ2</accession>
<keyword evidence="2" id="KW-0472">Membrane</keyword>
<reference evidence="3 4" key="1">
    <citation type="journal article" date="2007" name="Proc. Natl. Acad. Sci. U.S.A.">
        <title>The tiny eukaryote Ostreococcus provides genomic insights into the paradox of plankton speciation.</title>
        <authorList>
            <person name="Palenik B."/>
            <person name="Grimwood J."/>
            <person name="Aerts A."/>
            <person name="Rouze P."/>
            <person name="Salamov A."/>
            <person name="Putnam N."/>
            <person name="Dupont C."/>
            <person name="Jorgensen R."/>
            <person name="Derelle E."/>
            <person name="Rombauts S."/>
            <person name="Zhou K."/>
            <person name="Otillar R."/>
            <person name="Merchant S.S."/>
            <person name="Podell S."/>
            <person name="Gaasterland T."/>
            <person name="Napoli C."/>
            <person name="Gendler K."/>
            <person name="Manuell A."/>
            <person name="Tai V."/>
            <person name="Vallon O."/>
            <person name="Piganeau G."/>
            <person name="Jancek S."/>
            <person name="Heijde M."/>
            <person name="Jabbari K."/>
            <person name="Bowler C."/>
            <person name="Lohr M."/>
            <person name="Robbens S."/>
            <person name="Werner G."/>
            <person name="Dubchak I."/>
            <person name="Pazour G.J."/>
            <person name="Ren Q."/>
            <person name="Paulsen I."/>
            <person name="Delwiche C."/>
            <person name="Schmutz J."/>
            <person name="Rokhsar D."/>
            <person name="Van de Peer Y."/>
            <person name="Moreau H."/>
            <person name="Grigoriev I.V."/>
        </authorList>
    </citation>
    <scope>NUCLEOTIDE SEQUENCE [LARGE SCALE GENOMIC DNA]</scope>
    <source>
        <strain evidence="3 4">CCE9901</strain>
    </source>
</reference>
<evidence type="ECO:0000256" key="1">
    <source>
        <dbReference type="SAM" id="MobiDB-lite"/>
    </source>
</evidence>
<evidence type="ECO:0000256" key="2">
    <source>
        <dbReference type="SAM" id="Phobius"/>
    </source>
</evidence>
<name>A4RYQ2_OSTLU</name>
<dbReference type="EMBL" id="CP000586">
    <property type="protein sequence ID" value="ABO96725.1"/>
    <property type="molecule type" value="Genomic_DNA"/>
</dbReference>
<keyword evidence="2" id="KW-0812">Transmembrane</keyword>
<protein>
    <submittedName>
        <fullName evidence="3">Uncharacterized protein</fullName>
    </submittedName>
</protein>
<dbReference type="Proteomes" id="UP000001568">
    <property type="component" value="Chromosome 6"/>
</dbReference>
<feature type="region of interest" description="Disordered" evidence="1">
    <location>
        <begin position="1"/>
        <end position="23"/>
    </location>
</feature>
<keyword evidence="4" id="KW-1185">Reference proteome</keyword>
<gene>
    <name evidence="3" type="ORF">OSTLU_32108</name>
</gene>
<keyword evidence="2" id="KW-1133">Transmembrane helix</keyword>
<organism evidence="3 4">
    <name type="scientific">Ostreococcus lucimarinus (strain CCE9901)</name>
    <dbReference type="NCBI Taxonomy" id="436017"/>
    <lineage>
        <taxon>Eukaryota</taxon>
        <taxon>Viridiplantae</taxon>
        <taxon>Chlorophyta</taxon>
        <taxon>Mamiellophyceae</taxon>
        <taxon>Mamiellales</taxon>
        <taxon>Bathycoccaceae</taxon>
        <taxon>Ostreococcus</taxon>
    </lineage>
</organism>
<dbReference type="HOGENOM" id="CLU_2077044_0_0_1"/>
<evidence type="ECO:0000313" key="4">
    <source>
        <dbReference type="Proteomes" id="UP000001568"/>
    </source>
</evidence>
<dbReference type="Gramene" id="ABO96725">
    <property type="protein sequence ID" value="ABO96725"/>
    <property type="gene ID" value="OSTLU_32108"/>
</dbReference>